<protein>
    <submittedName>
        <fullName evidence="2">Prolyl-tRNA synthetase, bacterial type</fullName>
        <ecNumber evidence="2">6.1.1.15</ecNumber>
    </submittedName>
</protein>
<feature type="non-terminal residue" evidence="2">
    <location>
        <position position="1"/>
    </location>
</feature>
<feature type="compositionally biased region" description="Low complexity" evidence="1">
    <location>
        <begin position="233"/>
        <end position="249"/>
    </location>
</feature>
<keyword evidence="2" id="KW-0030">Aminoacyl-tRNA synthetase</keyword>
<feature type="compositionally biased region" description="Basic and acidic residues" evidence="1">
    <location>
        <begin position="356"/>
        <end position="368"/>
    </location>
</feature>
<proteinExistence type="predicted"/>
<feature type="compositionally biased region" description="Basic residues" evidence="1">
    <location>
        <begin position="289"/>
        <end position="315"/>
    </location>
</feature>
<name>A0A6J4SKH0_9ACTN</name>
<reference evidence="2" key="1">
    <citation type="submission" date="2020-02" db="EMBL/GenBank/DDBJ databases">
        <authorList>
            <person name="Meier V. D."/>
        </authorList>
    </citation>
    <scope>NUCLEOTIDE SEQUENCE</scope>
    <source>
        <strain evidence="2">AVDCRST_MAG38</strain>
    </source>
</reference>
<dbReference type="EC" id="6.1.1.15" evidence="2"/>
<accession>A0A6J4SKH0</accession>
<evidence type="ECO:0000313" key="2">
    <source>
        <dbReference type="EMBL" id="CAA9494111.1"/>
    </source>
</evidence>
<feature type="region of interest" description="Disordered" evidence="1">
    <location>
        <begin position="114"/>
        <end position="470"/>
    </location>
</feature>
<feature type="non-terminal residue" evidence="2">
    <location>
        <position position="470"/>
    </location>
</feature>
<keyword evidence="2" id="KW-0436">Ligase</keyword>
<dbReference type="AlphaFoldDB" id="A0A6J4SKH0"/>
<feature type="compositionally biased region" description="Low complexity" evidence="1">
    <location>
        <begin position="420"/>
        <end position="444"/>
    </location>
</feature>
<organism evidence="2">
    <name type="scientific">uncultured Solirubrobacteraceae bacterium</name>
    <dbReference type="NCBI Taxonomy" id="1162706"/>
    <lineage>
        <taxon>Bacteria</taxon>
        <taxon>Bacillati</taxon>
        <taxon>Actinomycetota</taxon>
        <taxon>Thermoleophilia</taxon>
        <taxon>Solirubrobacterales</taxon>
        <taxon>Solirubrobacteraceae</taxon>
        <taxon>environmental samples</taxon>
    </lineage>
</organism>
<feature type="compositionally biased region" description="Basic and acidic residues" evidence="1">
    <location>
        <begin position="20"/>
        <end position="33"/>
    </location>
</feature>
<dbReference type="GO" id="GO:0004827">
    <property type="term" value="F:proline-tRNA ligase activity"/>
    <property type="evidence" value="ECO:0007669"/>
    <property type="project" value="UniProtKB-EC"/>
</dbReference>
<evidence type="ECO:0000256" key="1">
    <source>
        <dbReference type="SAM" id="MobiDB-lite"/>
    </source>
</evidence>
<feature type="region of interest" description="Disordered" evidence="1">
    <location>
        <begin position="1"/>
        <end position="96"/>
    </location>
</feature>
<gene>
    <name evidence="2" type="ORF">AVDCRST_MAG38-2813</name>
</gene>
<feature type="compositionally biased region" description="Gly residues" evidence="1">
    <location>
        <begin position="138"/>
        <end position="152"/>
    </location>
</feature>
<feature type="compositionally biased region" description="Basic residues" evidence="1">
    <location>
        <begin position="373"/>
        <end position="407"/>
    </location>
</feature>
<feature type="compositionally biased region" description="Basic and acidic residues" evidence="1">
    <location>
        <begin position="210"/>
        <end position="219"/>
    </location>
</feature>
<feature type="compositionally biased region" description="Basic residues" evidence="1">
    <location>
        <begin position="445"/>
        <end position="460"/>
    </location>
</feature>
<dbReference type="EMBL" id="CADCVJ010000228">
    <property type="protein sequence ID" value="CAA9494111.1"/>
    <property type="molecule type" value="Genomic_DNA"/>
</dbReference>
<feature type="compositionally biased region" description="Basic and acidic residues" evidence="1">
    <location>
        <begin position="319"/>
        <end position="330"/>
    </location>
</feature>
<sequence length="470" mass="50154">VRDGGPRAHAPAGPPGRRHGAGDDARGGRDVPRRAARAVLPRAAHDPLPLPDEGARRGAPARRAAAHARVHHEGRLHLRPRRGGPGRELRGAAPGLSPGLRALRAALLRGRVRRGDDGRVGRPRVHGAVRGGGERGRAGAGLRGQRRGGVGRAAGRARPARRALRGAAHARADDGGAGRGLPRGPGRQPRQGLPRRDGGAGLRRRVRPRRPPDQRDQAHQRPRRALPRGPGGRAARAGGLPRAARGRAGPLRRRGDPGALRRGRQPARPPPGDRGGGGRAARRADRGARGHRRRASHHARAGHRGGQHLQARHPLLRAPGRDVPRRERQGAPHRHGLLRHRPRADRRRGGGAVRRRPGDLLAARDRPVAGRARGPRQGRRARARGGRAGLRRAARGRPGRPLRRPRRGAGGEVHGRRAPRGPAAPDPRQALPGVRDARGPAPARARGRRRRRAAGGRRRGGGSPVARPPL</sequence>
<feature type="compositionally biased region" description="Basic residues" evidence="1">
    <location>
        <begin position="331"/>
        <end position="346"/>
    </location>
</feature>